<evidence type="ECO:0000313" key="3">
    <source>
        <dbReference type="Proteomes" id="UP000015104"/>
    </source>
</evidence>
<dbReference type="Pfam" id="PF01936">
    <property type="entry name" value="NYN"/>
    <property type="match status" value="1"/>
</dbReference>
<sequence length="146" mass="16172">MMTNNGDQLKTLPCKPCAVFWDIENERIPKEQSGTSIVNLIRSTVIKPHNLDEISFFCVGDVHKLSSNVCHSLIALDVDIVQAFNGIKNSADIKIKNLMRKFVRSAGQDCAIILLSGDGDYYGALTDLKKLHNVSIHLIRLAGSFE</sequence>
<dbReference type="InterPro" id="IPR021139">
    <property type="entry name" value="NYN"/>
</dbReference>
<feature type="domain" description="NYN" evidence="1">
    <location>
        <begin position="18"/>
        <end position="132"/>
    </location>
</feature>
<proteinExistence type="predicted"/>
<reference evidence="3" key="1">
    <citation type="submission" date="2011-08" db="EMBL/GenBank/DDBJ databases">
        <authorList>
            <person name="Rombauts S."/>
        </authorList>
    </citation>
    <scope>NUCLEOTIDE SEQUENCE</scope>
    <source>
        <strain evidence="3">London</strain>
    </source>
</reference>
<dbReference type="PANTHER" id="PTHR14379:SF3">
    <property type="entry name" value="MEIOSIS REGULATOR AND MRNA STABILITY FACTOR 1"/>
    <property type="match status" value="1"/>
</dbReference>
<dbReference type="EMBL" id="CAEY01000067">
    <property type="status" value="NOT_ANNOTATED_CDS"/>
    <property type="molecule type" value="Genomic_DNA"/>
</dbReference>
<dbReference type="AlphaFoldDB" id="T1KGK9"/>
<dbReference type="PANTHER" id="PTHR14379">
    <property type="entry name" value="LIMKAIN B LKAP"/>
    <property type="match status" value="1"/>
</dbReference>
<dbReference type="STRING" id="32264.T1KGK9"/>
<dbReference type="GO" id="GO:1905762">
    <property type="term" value="F:CCR4-NOT complex binding"/>
    <property type="evidence" value="ECO:0007669"/>
    <property type="project" value="TreeGrafter"/>
</dbReference>
<dbReference type="HOGENOM" id="CLU_102341_0_0_1"/>
<dbReference type="Gene3D" id="3.40.50.1010">
    <property type="entry name" value="5'-nuclease"/>
    <property type="match status" value="1"/>
</dbReference>
<evidence type="ECO:0000259" key="1">
    <source>
        <dbReference type="Pfam" id="PF01936"/>
    </source>
</evidence>
<accession>T1KGK9</accession>
<protein>
    <recommendedName>
        <fullName evidence="1">NYN domain-containing protein</fullName>
    </recommendedName>
</protein>
<organism evidence="2 3">
    <name type="scientific">Tetranychus urticae</name>
    <name type="common">Two-spotted spider mite</name>
    <dbReference type="NCBI Taxonomy" id="32264"/>
    <lineage>
        <taxon>Eukaryota</taxon>
        <taxon>Metazoa</taxon>
        <taxon>Ecdysozoa</taxon>
        <taxon>Arthropoda</taxon>
        <taxon>Chelicerata</taxon>
        <taxon>Arachnida</taxon>
        <taxon>Acari</taxon>
        <taxon>Acariformes</taxon>
        <taxon>Trombidiformes</taxon>
        <taxon>Prostigmata</taxon>
        <taxon>Eleutherengona</taxon>
        <taxon>Raphignathae</taxon>
        <taxon>Tetranychoidea</taxon>
        <taxon>Tetranychidae</taxon>
        <taxon>Tetranychus</taxon>
    </lineage>
</organism>
<dbReference type="Proteomes" id="UP000015104">
    <property type="component" value="Unassembled WGS sequence"/>
</dbReference>
<dbReference type="GO" id="GO:0005777">
    <property type="term" value="C:peroxisome"/>
    <property type="evidence" value="ECO:0007669"/>
    <property type="project" value="InterPro"/>
</dbReference>
<dbReference type="GO" id="GO:0004540">
    <property type="term" value="F:RNA nuclease activity"/>
    <property type="evidence" value="ECO:0007669"/>
    <property type="project" value="InterPro"/>
</dbReference>
<dbReference type="EnsemblMetazoa" id="tetur11g01160.1">
    <property type="protein sequence ID" value="tetur11g01160.1"/>
    <property type="gene ID" value="tetur11g01160"/>
</dbReference>
<dbReference type="GO" id="GO:0010468">
    <property type="term" value="P:regulation of gene expression"/>
    <property type="evidence" value="ECO:0007669"/>
    <property type="project" value="InterPro"/>
</dbReference>
<evidence type="ECO:0000313" key="2">
    <source>
        <dbReference type="EnsemblMetazoa" id="tetur11g01160.1"/>
    </source>
</evidence>
<reference evidence="2" key="2">
    <citation type="submission" date="2015-06" db="UniProtKB">
        <authorList>
            <consortium name="EnsemblMetazoa"/>
        </authorList>
    </citation>
    <scope>IDENTIFICATION</scope>
</reference>
<dbReference type="InterPro" id="IPR024768">
    <property type="entry name" value="Marf1"/>
</dbReference>
<keyword evidence="3" id="KW-1185">Reference proteome</keyword>
<name>T1KGK9_TETUR</name>